<dbReference type="AlphaFoldDB" id="A0A839ZBV6"/>
<keyword evidence="3" id="KW-1185">Reference proteome</keyword>
<dbReference type="InterPro" id="IPR036501">
    <property type="entry name" value="Inhibitor_vert_lysozyme_sf"/>
</dbReference>
<dbReference type="Gene3D" id="3.40.1420.10">
    <property type="entry name" value="Inhibitor of vertebrate lysozyme"/>
    <property type="match status" value="1"/>
</dbReference>
<dbReference type="SUPFAM" id="SSF89872">
    <property type="entry name" value="Inhibitor of vertebrate lysozyme, Ivy"/>
    <property type="match status" value="1"/>
</dbReference>
<accession>A0A839ZBV6</accession>
<evidence type="ECO:0008006" key="4">
    <source>
        <dbReference type="Google" id="ProtNLM"/>
    </source>
</evidence>
<name>A0A839ZBV6_9HYPH</name>
<proteinExistence type="predicted"/>
<reference evidence="2 3" key="1">
    <citation type="submission" date="2020-08" db="EMBL/GenBank/DDBJ databases">
        <title>Genomic Encyclopedia of Type Strains, Phase IV (KMG-IV): sequencing the most valuable type-strain genomes for metagenomic binning, comparative biology and taxonomic classification.</title>
        <authorList>
            <person name="Goeker M."/>
        </authorList>
    </citation>
    <scope>NUCLEOTIDE SEQUENCE [LARGE SCALE GENOMIC DNA]</scope>
    <source>
        <strain evidence="2 3">DSM 5895</strain>
    </source>
</reference>
<keyword evidence="1" id="KW-0732">Signal</keyword>
<evidence type="ECO:0000256" key="1">
    <source>
        <dbReference type="SAM" id="SignalP"/>
    </source>
</evidence>
<feature type="signal peptide" evidence="1">
    <location>
        <begin position="1"/>
        <end position="24"/>
    </location>
</feature>
<gene>
    <name evidence="2" type="ORF">FHS55_002865</name>
</gene>
<evidence type="ECO:0000313" key="2">
    <source>
        <dbReference type="EMBL" id="MBB3772253.1"/>
    </source>
</evidence>
<dbReference type="Pfam" id="PF08816">
    <property type="entry name" value="Ivy"/>
    <property type="match status" value="1"/>
</dbReference>
<feature type="chain" id="PRO_5032359619" description="Inhibitor of vertebrate lysozyme" evidence="1">
    <location>
        <begin position="25"/>
        <end position="141"/>
    </location>
</feature>
<protein>
    <recommendedName>
        <fullName evidence="4">Inhibitor of vertebrate lysozyme</fullName>
    </recommendedName>
</protein>
<dbReference type="RefSeq" id="WP_210286997.1">
    <property type="nucleotide sequence ID" value="NZ_JACICD010000005.1"/>
</dbReference>
<comment type="caution">
    <text evidence="2">The sequence shown here is derived from an EMBL/GenBank/DDBJ whole genome shotgun (WGS) entry which is preliminary data.</text>
</comment>
<organism evidence="2 3">
    <name type="scientific">Ancylobacter tetraedralis</name>
    <dbReference type="NCBI Taxonomy" id="217068"/>
    <lineage>
        <taxon>Bacteria</taxon>
        <taxon>Pseudomonadati</taxon>
        <taxon>Pseudomonadota</taxon>
        <taxon>Alphaproteobacteria</taxon>
        <taxon>Hyphomicrobiales</taxon>
        <taxon>Xanthobacteraceae</taxon>
        <taxon>Ancylobacter</taxon>
    </lineage>
</organism>
<dbReference type="EMBL" id="JACICD010000005">
    <property type="protein sequence ID" value="MBB3772253.1"/>
    <property type="molecule type" value="Genomic_DNA"/>
</dbReference>
<dbReference type="Proteomes" id="UP000533469">
    <property type="component" value="Unassembled WGS sequence"/>
</dbReference>
<sequence length="141" mass="15014">MLTGLTVLTLLGLAAPMLASPARAATSTTTTQGKSALYEVIGHDPYRGAWKKLTGPVIKSERWLKGGHGIWSPAQIVQVDAQRFKVFLLCKVNECASTRISVIFSADGTRAYGALRTPTGTQVLGAPNVVVHKALLKALQD</sequence>
<evidence type="ECO:0000313" key="3">
    <source>
        <dbReference type="Proteomes" id="UP000533469"/>
    </source>
</evidence>